<protein>
    <submittedName>
        <fullName evidence="1">Uncharacterized protein</fullName>
    </submittedName>
</protein>
<evidence type="ECO:0000313" key="1">
    <source>
        <dbReference type="EMBL" id="SHN14622.1"/>
    </source>
</evidence>
<dbReference type="STRING" id="388280.SAMN04488057_10832"/>
<sequence length="41" mass="4509">MGASSFAPTGLRFQKNEIDGYLLTVCQLLSVAGYRRISTFP</sequence>
<gene>
    <name evidence="1" type="ORF">SAMN04488057_10832</name>
</gene>
<reference evidence="1 2" key="1">
    <citation type="submission" date="2016-11" db="EMBL/GenBank/DDBJ databases">
        <authorList>
            <person name="Jaros S."/>
            <person name="Januszkiewicz K."/>
            <person name="Wedrychowicz H."/>
        </authorList>
    </citation>
    <scope>NUCLEOTIDE SEQUENCE [LARGE SCALE GENOMIC DNA]</scope>
    <source>
        <strain evidence="1 2">CGMCC 1.6102</strain>
    </source>
</reference>
<accession>A0A1M7PCK5</accession>
<proteinExistence type="predicted"/>
<dbReference type="AlphaFoldDB" id="A0A1M7PCK5"/>
<dbReference type="EMBL" id="FRCY01000008">
    <property type="protein sequence ID" value="SHN14622.1"/>
    <property type="molecule type" value="Genomic_DNA"/>
</dbReference>
<dbReference type="Proteomes" id="UP000184513">
    <property type="component" value="Unassembled WGS sequence"/>
</dbReference>
<organism evidence="1 2">
    <name type="scientific">Cyclobacterium lianum</name>
    <dbReference type="NCBI Taxonomy" id="388280"/>
    <lineage>
        <taxon>Bacteria</taxon>
        <taxon>Pseudomonadati</taxon>
        <taxon>Bacteroidota</taxon>
        <taxon>Cytophagia</taxon>
        <taxon>Cytophagales</taxon>
        <taxon>Cyclobacteriaceae</taxon>
        <taxon>Cyclobacterium</taxon>
    </lineage>
</organism>
<name>A0A1M7PCK5_9BACT</name>
<evidence type="ECO:0000313" key="2">
    <source>
        <dbReference type="Proteomes" id="UP000184513"/>
    </source>
</evidence>
<keyword evidence="2" id="KW-1185">Reference proteome</keyword>